<comment type="caution">
    <text evidence="1">The sequence shown here is derived from an EMBL/GenBank/DDBJ whole genome shotgun (WGS) entry which is preliminary data.</text>
</comment>
<sequence length="71" mass="8092">MIETECFNELNVFYEDGAVPPDLDWRGQPSPTPKQGLLQRLFGRQGKVSLRCSETELGAAVERLSWNKRLL</sequence>
<evidence type="ECO:0000313" key="1">
    <source>
        <dbReference type="EMBL" id="MEQ2196061.1"/>
    </source>
</evidence>
<name>A0ABV0QJQ8_9TELE</name>
<dbReference type="GO" id="GO:0016301">
    <property type="term" value="F:kinase activity"/>
    <property type="evidence" value="ECO:0007669"/>
    <property type="project" value="UniProtKB-KW"/>
</dbReference>
<accession>A0ABV0QJQ8</accession>
<keyword evidence="1" id="KW-0808">Transferase</keyword>
<proteinExistence type="predicted"/>
<keyword evidence="1" id="KW-0418">Kinase</keyword>
<reference evidence="1 2" key="1">
    <citation type="submission" date="2021-06" db="EMBL/GenBank/DDBJ databases">
        <authorList>
            <person name="Palmer J.M."/>
        </authorList>
    </citation>
    <scope>NUCLEOTIDE SEQUENCE [LARGE SCALE GENOMIC DNA]</scope>
    <source>
        <strain evidence="1 2">XC_2019</strain>
        <tissue evidence="1">Muscle</tissue>
    </source>
</reference>
<gene>
    <name evidence="1" type="primary">GRK6_2</name>
    <name evidence="1" type="ORF">XENOCAPTIV_023321</name>
</gene>
<dbReference type="Proteomes" id="UP001434883">
    <property type="component" value="Unassembled WGS sequence"/>
</dbReference>
<keyword evidence="1" id="KW-0675">Receptor</keyword>
<protein>
    <submittedName>
        <fullName evidence="1">G protein-coupled receptor kinase 6</fullName>
    </submittedName>
</protein>
<keyword evidence="2" id="KW-1185">Reference proteome</keyword>
<dbReference type="Gene3D" id="6.10.250.2260">
    <property type="match status" value="1"/>
</dbReference>
<organism evidence="1 2">
    <name type="scientific">Xenoophorus captivus</name>
    <dbReference type="NCBI Taxonomy" id="1517983"/>
    <lineage>
        <taxon>Eukaryota</taxon>
        <taxon>Metazoa</taxon>
        <taxon>Chordata</taxon>
        <taxon>Craniata</taxon>
        <taxon>Vertebrata</taxon>
        <taxon>Euteleostomi</taxon>
        <taxon>Actinopterygii</taxon>
        <taxon>Neopterygii</taxon>
        <taxon>Teleostei</taxon>
        <taxon>Neoteleostei</taxon>
        <taxon>Acanthomorphata</taxon>
        <taxon>Ovalentaria</taxon>
        <taxon>Atherinomorphae</taxon>
        <taxon>Cyprinodontiformes</taxon>
        <taxon>Goodeidae</taxon>
        <taxon>Xenoophorus</taxon>
    </lineage>
</organism>
<evidence type="ECO:0000313" key="2">
    <source>
        <dbReference type="Proteomes" id="UP001434883"/>
    </source>
</evidence>
<dbReference type="EMBL" id="JAHRIN010013711">
    <property type="protein sequence ID" value="MEQ2196061.1"/>
    <property type="molecule type" value="Genomic_DNA"/>
</dbReference>